<organism evidence="1 2">
    <name type="scientific">Ascaris lumbricoides</name>
    <name type="common">Giant roundworm</name>
    <dbReference type="NCBI Taxonomy" id="6252"/>
    <lineage>
        <taxon>Eukaryota</taxon>
        <taxon>Metazoa</taxon>
        <taxon>Ecdysozoa</taxon>
        <taxon>Nematoda</taxon>
        <taxon>Chromadorea</taxon>
        <taxon>Rhabditida</taxon>
        <taxon>Spirurina</taxon>
        <taxon>Ascaridomorpha</taxon>
        <taxon>Ascaridoidea</taxon>
        <taxon>Ascarididae</taxon>
        <taxon>Ascaris</taxon>
    </lineage>
</organism>
<dbReference type="WBParaSite" id="ALUE_0000720801-mRNA-1">
    <property type="protein sequence ID" value="ALUE_0000720801-mRNA-1"/>
    <property type="gene ID" value="ALUE_0000720801"/>
</dbReference>
<protein>
    <submittedName>
        <fullName evidence="2">Protein yippee-like</fullName>
    </submittedName>
</protein>
<evidence type="ECO:0000313" key="2">
    <source>
        <dbReference type="WBParaSite" id="ALUE_0000720801-mRNA-1"/>
    </source>
</evidence>
<accession>A0A0M3HVY7</accession>
<sequence length="83" mass="9465">MHEVFTVISDTCYHEAWSMQFLLVDDSATRINSDIKIMYAITCKGCDLTTKLEEALVSAVKIHNTAFLMDNVRLASFDQFPKM</sequence>
<proteinExistence type="predicted"/>
<keyword evidence="1" id="KW-1185">Reference proteome</keyword>
<name>A0A0M3HVY7_ASCLU</name>
<evidence type="ECO:0000313" key="1">
    <source>
        <dbReference type="Proteomes" id="UP000036681"/>
    </source>
</evidence>
<dbReference type="AlphaFoldDB" id="A0A0M3HVY7"/>
<dbReference type="Proteomes" id="UP000036681">
    <property type="component" value="Unplaced"/>
</dbReference>
<reference evidence="2" key="1">
    <citation type="submission" date="2017-02" db="UniProtKB">
        <authorList>
            <consortium name="WormBaseParasite"/>
        </authorList>
    </citation>
    <scope>IDENTIFICATION</scope>
</reference>